<proteinExistence type="predicted"/>
<evidence type="ECO:0000313" key="3">
    <source>
        <dbReference type="EMBL" id="MDI5965097.1"/>
    </source>
</evidence>
<feature type="compositionally biased region" description="Low complexity" evidence="1">
    <location>
        <begin position="31"/>
        <end position="57"/>
    </location>
</feature>
<accession>A0ABT6W2Y5</accession>
<feature type="region of interest" description="Disordered" evidence="1">
    <location>
        <begin position="325"/>
        <end position="445"/>
    </location>
</feature>
<comment type="caution">
    <text evidence="3">The sequence shown here is derived from an EMBL/GenBank/DDBJ whole genome shotgun (WGS) entry which is preliminary data.</text>
</comment>
<feature type="compositionally biased region" description="Basic and acidic residues" evidence="1">
    <location>
        <begin position="802"/>
        <end position="824"/>
    </location>
</feature>
<keyword evidence="2" id="KW-1133">Transmembrane helix</keyword>
<keyword evidence="4" id="KW-1185">Reference proteome</keyword>
<feature type="region of interest" description="Disordered" evidence="1">
    <location>
        <begin position="773"/>
        <end position="846"/>
    </location>
</feature>
<feature type="compositionally biased region" description="Low complexity" evidence="1">
    <location>
        <begin position="356"/>
        <end position="412"/>
    </location>
</feature>
<gene>
    <name evidence="3" type="ORF">POF43_020630</name>
</gene>
<feature type="compositionally biased region" description="Basic and acidic residues" evidence="1">
    <location>
        <begin position="730"/>
        <end position="739"/>
    </location>
</feature>
<keyword evidence="2" id="KW-0812">Transmembrane</keyword>
<dbReference type="EMBL" id="JAAGKO020000031">
    <property type="protein sequence ID" value="MDI5965097.1"/>
    <property type="molecule type" value="Genomic_DNA"/>
</dbReference>
<feature type="compositionally biased region" description="Polar residues" evidence="1">
    <location>
        <begin position="58"/>
        <end position="74"/>
    </location>
</feature>
<organism evidence="3 4">
    <name type="scientific">Streptantibioticus silvisoli</name>
    <dbReference type="NCBI Taxonomy" id="2705255"/>
    <lineage>
        <taxon>Bacteria</taxon>
        <taxon>Bacillati</taxon>
        <taxon>Actinomycetota</taxon>
        <taxon>Actinomycetes</taxon>
        <taxon>Kitasatosporales</taxon>
        <taxon>Streptomycetaceae</taxon>
        <taxon>Streptantibioticus</taxon>
    </lineage>
</organism>
<feature type="region of interest" description="Disordered" evidence="1">
    <location>
        <begin position="15"/>
        <end position="78"/>
    </location>
</feature>
<feature type="region of interest" description="Disordered" evidence="1">
    <location>
        <begin position="699"/>
        <end position="746"/>
    </location>
</feature>
<feature type="compositionally biased region" description="Gly residues" evidence="1">
    <location>
        <begin position="590"/>
        <end position="601"/>
    </location>
</feature>
<evidence type="ECO:0000313" key="4">
    <source>
        <dbReference type="Proteomes" id="UP001156398"/>
    </source>
</evidence>
<dbReference type="Proteomes" id="UP001156398">
    <property type="component" value="Unassembled WGS sequence"/>
</dbReference>
<feature type="compositionally biased region" description="Basic and acidic residues" evidence="1">
    <location>
        <begin position="16"/>
        <end position="27"/>
    </location>
</feature>
<feature type="compositionally biased region" description="Gly residues" evidence="1">
    <location>
        <begin position="346"/>
        <end position="355"/>
    </location>
</feature>
<dbReference type="InterPro" id="IPR046112">
    <property type="entry name" value="DUF6049"/>
</dbReference>
<sequence length="1075" mass="106344">MTLLLGLLAAAAVPADARDDARDDARARNVAGTASSGITSAGTSTSAGMSTSAPPSARSSGTPASGRTTDSGTSDADAYPVRVTLEALSPLWPKGDDTLTVRGQLVNTTPQRITGARLGVRVDGVARAAFDDQDLDPLGPGEKRSFTLHVPAGDLRLGNAGIHSFGVALTTADDVLSGLGSTRFPWAPDGVDGDPLDVAVLWPVTDEPHAEAVSLGWGDSAQPVFRDDALAGSFGTAGRLRELVDAADGLPVTWTVDPALLDEARSMAGGYRVAGVRDAGDPQLSRPGAGRAAATSWLGALRTAVKDQDVVALPYADPDVAALAHSGARSGTTSATWTAEAATRSGRGGGGGGTGAVASVRAGSASAAGSRGETGSRGAAGSAGSTRAGGPERSSGAARSAGSAEPARAAGPVERAGLTDADRARGGVGRGGRAGGAEGSAASGPGAGALNGALASVLRQSVRWGGAATAAALGGRVRDDVVWPYGGALDAGITGVAASMGSSVFIASGRGLSTGSSLSRVSLGGGASALVGDPAATTALSGPSDDASDLLSARQSLMAALLKARLSVGNGSGTSGSGAAWTGGADGSGAAGDWGAAGEGSGVTDSGNSDSGNSDSGDTDFGDPDFGAVANDLALTDGGAAGGGGLLVVPPRQMTGSMARVLSSVLESARDAGWVRLVGLDDLGSGTSGDLTVAAVAGARSPAGPDRPGPNGAEAGHRGTGAGPTEGDTGAERTGEEHPGGFLTGAARTGAFSARGAFSGGGAFKNGEVRAAGEGRAAGRSRVAGERVADEGVTDEGAAVESLREQRIREERIREQPIRAERPGPEAVSGGGRGSTGGKEGRTRSYPQGLRAGELSADDLSAVAAIQPDLGTLSRVLSDPGRTTDAVHRAMLRAVSTGWRVAAVGGDADDQRSYTGGVRAYVDNSIASVHLYPKHGTVTLAGDAASVPITVSNGLQQPLGGLELKVVSSAPNRVTLAHPATLVEAPPASNHTEQVKVRAYANGPVEMTAQLYTTSNHRPWGRPVTFRVQVSRLSPLVVGVIASGAFLVLLAGAVQARRVRRRDGRPPAASAGGRG</sequence>
<dbReference type="RefSeq" id="WP_282704693.1">
    <property type="nucleotide sequence ID" value="NZ_JAAGKO020000031.1"/>
</dbReference>
<feature type="transmembrane region" description="Helical" evidence="2">
    <location>
        <begin position="1033"/>
        <end position="1054"/>
    </location>
</feature>
<feature type="compositionally biased region" description="Low complexity" evidence="1">
    <location>
        <begin position="602"/>
        <end position="616"/>
    </location>
</feature>
<feature type="compositionally biased region" description="Gly residues" evidence="1">
    <location>
        <begin position="426"/>
        <end position="438"/>
    </location>
</feature>
<keyword evidence="2" id="KW-0472">Membrane</keyword>
<feature type="compositionally biased region" description="Gly residues" evidence="1">
    <location>
        <begin position="829"/>
        <end position="838"/>
    </location>
</feature>
<name>A0ABT6W2Y5_9ACTN</name>
<feature type="region of interest" description="Disordered" evidence="1">
    <location>
        <begin position="590"/>
        <end position="625"/>
    </location>
</feature>
<evidence type="ECO:0000256" key="2">
    <source>
        <dbReference type="SAM" id="Phobius"/>
    </source>
</evidence>
<dbReference type="Pfam" id="PF19516">
    <property type="entry name" value="DUF6049"/>
    <property type="match status" value="1"/>
</dbReference>
<evidence type="ECO:0000256" key="1">
    <source>
        <dbReference type="SAM" id="MobiDB-lite"/>
    </source>
</evidence>
<feature type="compositionally biased region" description="Low complexity" evidence="1">
    <location>
        <begin position="332"/>
        <end position="345"/>
    </location>
</feature>
<protein>
    <submittedName>
        <fullName evidence="3">DUF6049 family protein</fullName>
    </submittedName>
</protein>
<reference evidence="3 4" key="1">
    <citation type="submission" date="2023-05" db="EMBL/GenBank/DDBJ databases">
        <title>Streptantibioticus silvisoli sp. nov., acidotolerant actinomycetes 1 from pine litter.</title>
        <authorList>
            <person name="Swiecimska M."/>
            <person name="Golinska P."/>
            <person name="Sangal V."/>
            <person name="Wachnowicz B."/>
            <person name="Goodfellow M."/>
        </authorList>
    </citation>
    <scope>NUCLEOTIDE SEQUENCE [LARGE SCALE GENOMIC DNA]</scope>
    <source>
        <strain evidence="3 4">SL54</strain>
    </source>
</reference>